<dbReference type="InterPro" id="IPR017850">
    <property type="entry name" value="Alkaline_phosphatase_core_sf"/>
</dbReference>
<keyword evidence="2" id="KW-1133">Transmembrane helix</keyword>
<feature type="region of interest" description="Disordered" evidence="1">
    <location>
        <begin position="794"/>
        <end position="825"/>
    </location>
</feature>
<feature type="chain" id="PRO_5013004921" evidence="3">
    <location>
        <begin position="25"/>
        <end position="825"/>
    </location>
</feature>
<evidence type="ECO:0000313" key="5">
    <source>
        <dbReference type="Proteomes" id="UP000196581"/>
    </source>
</evidence>
<feature type="signal peptide" evidence="3">
    <location>
        <begin position="1"/>
        <end position="24"/>
    </location>
</feature>
<proteinExistence type="predicted"/>
<feature type="transmembrane region" description="Helical" evidence="2">
    <location>
        <begin position="513"/>
        <end position="530"/>
    </location>
</feature>
<dbReference type="Gene3D" id="3.40.720.10">
    <property type="entry name" value="Alkaline Phosphatase, subunit A"/>
    <property type="match status" value="1"/>
</dbReference>
<protein>
    <submittedName>
        <fullName evidence="4">Uncharacterized protein</fullName>
    </submittedName>
</protein>
<feature type="transmembrane region" description="Helical" evidence="2">
    <location>
        <begin position="607"/>
        <end position="626"/>
    </location>
</feature>
<feature type="transmembrane region" description="Helical" evidence="2">
    <location>
        <begin position="692"/>
        <end position="716"/>
    </location>
</feature>
<feature type="compositionally biased region" description="Low complexity" evidence="1">
    <location>
        <begin position="165"/>
        <end position="174"/>
    </location>
</feature>
<evidence type="ECO:0000256" key="2">
    <source>
        <dbReference type="SAM" id="Phobius"/>
    </source>
</evidence>
<feature type="transmembrane region" description="Helical" evidence="2">
    <location>
        <begin position="550"/>
        <end position="571"/>
    </location>
</feature>
<organism evidence="4 5">
    <name type="scientific">Brevibacterium yomogidense</name>
    <dbReference type="NCBI Taxonomy" id="946573"/>
    <lineage>
        <taxon>Bacteria</taxon>
        <taxon>Bacillati</taxon>
        <taxon>Actinomycetota</taxon>
        <taxon>Actinomycetes</taxon>
        <taxon>Micrococcales</taxon>
        <taxon>Brevibacteriaceae</taxon>
        <taxon>Brevibacterium</taxon>
    </lineage>
</organism>
<feature type="transmembrane region" description="Helical" evidence="2">
    <location>
        <begin position="737"/>
        <end position="759"/>
    </location>
</feature>
<gene>
    <name evidence="4" type="ORF">FM105_04260</name>
</gene>
<dbReference type="RefSeq" id="WP_087005251.1">
    <property type="nucleotide sequence ID" value="NZ_FWFF01000005.1"/>
</dbReference>
<sequence>MLFLRVLASVACVLGLVVPGAAVAAPAQTAGSSASPAGSSAPSADEDAATGVVVIGASGLTLSDIGPERTPNLWSLVEDGASANLAVRTLTPATCAAAGWLSFGAGARMHSVDLTPDWFSPLLAHTSCPRMVDPVPASAAEAPEAEDPDAAEPSVDSDVSDDPEVPAGTPVAAGPATFEDFERVLAANAGSGYGADPGVFTRAAEDADWCTVAYGRGAAYAAADEEGRVETWAPTTSLVTDPTGTSADEEDEQILDSCALTLIDAGTAADPTWEPNAWHAWNDESLGRTRTGQIAALDARVGRVLEQTPDTSDVVVAGLGDADYPSRLRAVIAAGPSYEPGTLRSSSTRQPGLVQLTDVLPAAIGEVGLESEGTSPADFLVDPSDDAASRMDDLVADSRKAGTVHTHAQTFSVLLDVIHYVLTIALAILLLVPVVRTLRTKTPRTLTALRRYGAWVCFTIGLLPMASFVAGILPWGRVPAPGWGLTGAIALGTVALLALSVAGPWRRTWQGRVAAASLVSAVVLVVDVALGSRLQFNALMGYNPIVAGRFYGLGNQGAALFLAAALLGLGIVSARLLDAGRAVTARLLVAGFAVVSVFVLGNPAWGAKFGGTVAAIVGFTVLLLALFRIRVSILRLVLIGAGALVIIVGVAGLDYLRPPADRSHFGNFFGQALDGQLIEVITRKLEANLNIIVINPALAIVVPLSVFTVLFSLGYLKRYRTTAGLARPWANTLPPALAHPTVHAGFLSAAIALGVGLVITDSGVAVPATGAMMLVPMLVVMSVGIDREGVGRQGVDREGLGRGDVDREGVDCESPSATTVGGVSR</sequence>
<keyword evidence="3" id="KW-0732">Signal</keyword>
<dbReference type="Proteomes" id="UP000196581">
    <property type="component" value="Unassembled WGS sequence"/>
</dbReference>
<feature type="region of interest" description="Disordered" evidence="1">
    <location>
        <begin position="134"/>
        <end position="174"/>
    </location>
</feature>
<keyword evidence="5" id="KW-1185">Reference proteome</keyword>
<feature type="compositionally biased region" description="Basic and acidic residues" evidence="1">
    <location>
        <begin position="794"/>
        <end position="810"/>
    </location>
</feature>
<reference evidence="5" key="1">
    <citation type="submission" date="2017-02" db="EMBL/GenBank/DDBJ databases">
        <authorList>
            <person name="Dridi B."/>
        </authorList>
    </citation>
    <scope>NUCLEOTIDE SEQUENCE [LARGE SCALE GENOMIC DNA]</scope>
    <source>
        <strain evidence="5">B Co 03.10</strain>
    </source>
</reference>
<keyword evidence="2" id="KW-0472">Membrane</keyword>
<dbReference type="EMBL" id="FWFF01000005">
    <property type="protein sequence ID" value="SLM94614.1"/>
    <property type="molecule type" value="Genomic_DNA"/>
</dbReference>
<name>A0A1X6X5N2_9MICO</name>
<evidence type="ECO:0000256" key="1">
    <source>
        <dbReference type="SAM" id="MobiDB-lite"/>
    </source>
</evidence>
<feature type="transmembrane region" description="Helical" evidence="2">
    <location>
        <begin position="482"/>
        <end position="501"/>
    </location>
</feature>
<feature type="transmembrane region" description="Helical" evidence="2">
    <location>
        <begin position="455"/>
        <end position="476"/>
    </location>
</feature>
<accession>A0A1X6X5N2</accession>
<feature type="transmembrane region" description="Helical" evidence="2">
    <location>
        <begin position="583"/>
        <end position="601"/>
    </location>
</feature>
<feature type="transmembrane region" description="Helical" evidence="2">
    <location>
        <begin position="633"/>
        <end position="653"/>
    </location>
</feature>
<keyword evidence="2" id="KW-0812">Transmembrane</keyword>
<feature type="transmembrane region" description="Helical" evidence="2">
    <location>
        <begin position="417"/>
        <end position="435"/>
    </location>
</feature>
<evidence type="ECO:0000313" key="4">
    <source>
        <dbReference type="EMBL" id="SLM94614.1"/>
    </source>
</evidence>
<feature type="compositionally biased region" description="Polar residues" evidence="1">
    <location>
        <begin position="815"/>
        <end position="825"/>
    </location>
</feature>
<feature type="transmembrane region" description="Helical" evidence="2">
    <location>
        <begin position="765"/>
        <end position="785"/>
    </location>
</feature>
<dbReference type="AlphaFoldDB" id="A0A1X6X5N2"/>
<evidence type="ECO:0000256" key="3">
    <source>
        <dbReference type="SAM" id="SignalP"/>
    </source>
</evidence>